<reference evidence="2" key="1">
    <citation type="submission" date="2023-07" db="EMBL/GenBank/DDBJ databases">
        <title>Mucosal microbiota of week-old chicken and adult hens.</title>
        <authorList>
            <person name="Volf J."/>
            <person name="Karasova D."/>
            <person name="Crhanova M."/>
            <person name="Faldynova M."/>
            <person name="Prikrylova H."/>
            <person name="Zeman M."/>
            <person name="Babak V."/>
            <person name="Rajova J."/>
            <person name="Rychlik I."/>
        </authorList>
    </citation>
    <scope>NUCLEOTIDE SEQUENCE</scope>
    <source>
        <strain evidence="2">ET902</strain>
    </source>
</reference>
<dbReference type="InterPro" id="IPR013324">
    <property type="entry name" value="RNA_pol_sigma_r3/r4-like"/>
</dbReference>
<protein>
    <submittedName>
        <fullName evidence="2">Sigma factor-like helix-turn-helix DNA-binding protein</fullName>
    </submittedName>
</protein>
<dbReference type="InterPro" id="IPR036388">
    <property type="entry name" value="WH-like_DNA-bd_sf"/>
</dbReference>
<dbReference type="Gene3D" id="1.10.10.10">
    <property type="entry name" value="Winged helix-like DNA-binding domain superfamily/Winged helix DNA-binding domain"/>
    <property type="match status" value="1"/>
</dbReference>
<keyword evidence="3" id="KW-1185">Reference proteome</keyword>
<dbReference type="RefSeq" id="WP_297249368.1">
    <property type="nucleotide sequence ID" value="NZ_JAUPBL010000010.1"/>
</dbReference>
<dbReference type="EMBL" id="JAUPBM010000001">
    <property type="protein sequence ID" value="MDO7019155.1"/>
    <property type="molecule type" value="Genomic_DNA"/>
</dbReference>
<dbReference type="Proteomes" id="UP001175147">
    <property type="component" value="Unassembled WGS sequence"/>
</dbReference>
<proteinExistence type="predicted"/>
<evidence type="ECO:0000313" key="3">
    <source>
        <dbReference type="Proteomes" id="UP001175147"/>
    </source>
</evidence>
<dbReference type="SUPFAM" id="SSF88659">
    <property type="entry name" value="Sigma3 and sigma4 domains of RNA polymerase sigma factors"/>
    <property type="match status" value="1"/>
</dbReference>
<comment type="caution">
    <text evidence="2">The sequence shown here is derived from an EMBL/GenBank/DDBJ whole genome shotgun (WGS) entry which is preliminary data.</text>
</comment>
<sequence>MTCDKCTKKKECTALCKDMEAKLMNSLKNNNFYAESTNKNMNRKYNDCLSQTIYIYGCSEYEHKKIRRVIVALLSKEQRQVLELYNEGLSQKEIAEQLGTNQANISAKLKHIKKTIKKGLVCVIERIIE</sequence>
<name>A0ABT8YUP0_9SPIR</name>
<evidence type="ECO:0000313" key="2">
    <source>
        <dbReference type="EMBL" id="MDO7019155.1"/>
    </source>
</evidence>
<dbReference type="Pfam" id="PF08281">
    <property type="entry name" value="Sigma70_r4_2"/>
    <property type="match status" value="1"/>
</dbReference>
<evidence type="ECO:0000259" key="1">
    <source>
        <dbReference type="Pfam" id="PF08281"/>
    </source>
</evidence>
<organism evidence="2 3">
    <name type="scientific">Brachyspira innocens</name>
    <dbReference type="NCBI Taxonomy" id="13264"/>
    <lineage>
        <taxon>Bacteria</taxon>
        <taxon>Pseudomonadati</taxon>
        <taxon>Spirochaetota</taxon>
        <taxon>Spirochaetia</taxon>
        <taxon>Brachyspirales</taxon>
        <taxon>Brachyspiraceae</taxon>
        <taxon>Brachyspira</taxon>
    </lineage>
</organism>
<dbReference type="InterPro" id="IPR013249">
    <property type="entry name" value="RNA_pol_sigma70_r4_t2"/>
</dbReference>
<gene>
    <name evidence="2" type="ORF">Q5M86_00045</name>
</gene>
<feature type="domain" description="RNA polymerase sigma factor 70 region 4 type 2" evidence="1">
    <location>
        <begin position="71"/>
        <end position="115"/>
    </location>
</feature>
<accession>A0ABT8YUP0</accession>